<dbReference type="AlphaFoldDB" id="A0A1J5HSS9"/>
<dbReference type="NCBIfam" id="TIGR00002">
    <property type="entry name" value="S16"/>
    <property type="match status" value="1"/>
</dbReference>
<protein>
    <recommendedName>
        <fullName evidence="3">Small ribosomal subunit protein bS16</fullName>
    </recommendedName>
</protein>
<keyword evidence="2 3" id="KW-0687">Ribonucleoprotein</keyword>
<evidence type="ECO:0000313" key="5">
    <source>
        <dbReference type="Proteomes" id="UP000183758"/>
    </source>
</evidence>
<dbReference type="PANTHER" id="PTHR12919">
    <property type="entry name" value="30S RIBOSOMAL PROTEIN S16"/>
    <property type="match status" value="1"/>
</dbReference>
<sequence length="80" mass="9500">MAITLRLSRFGKRDYATYRIIAIDKRKKRDTQYVEKIGSYNPHLDKKTALVINKERLEYWRGKGAQISDGFAKLLKFFKM</sequence>
<dbReference type="Proteomes" id="UP000183758">
    <property type="component" value="Unassembled WGS sequence"/>
</dbReference>
<keyword evidence="1 3" id="KW-0689">Ribosomal protein</keyword>
<dbReference type="PROSITE" id="PS00732">
    <property type="entry name" value="RIBOSOMAL_S16"/>
    <property type="match status" value="1"/>
</dbReference>
<dbReference type="PANTHER" id="PTHR12919:SF20">
    <property type="entry name" value="SMALL RIBOSOMAL SUBUNIT PROTEIN BS16M"/>
    <property type="match status" value="1"/>
</dbReference>
<evidence type="ECO:0000256" key="3">
    <source>
        <dbReference type="HAMAP-Rule" id="MF_00385"/>
    </source>
</evidence>
<evidence type="ECO:0000313" key="4">
    <source>
        <dbReference type="EMBL" id="OIP84858.1"/>
    </source>
</evidence>
<comment type="similarity">
    <text evidence="3">Belongs to the bacterial ribosomal protein bS16 family.</text>
</comment>
<dbReference type="HAMAP" id="MF_00385">
    <property type="entry name" value="Ribosomal_bS16"/>
    <property type="match status" value="1"/>
</dbReference>
<dbReference type="EMBL" id="MNZM01000045">
    <property type="protein sequence ID" value="OIP84858.1"/>
    <property type="molecule type" value="Genomic_DNA"/>
</dbReference>
<dbReference type="GO" id="GO:0005737">
    <property type="term" value="C:cytoplasm"/>
    <property type="evidence" value="ECO:0007669"/>
    <property type="project" value="UniProtKB-ARBA"/>
</dbReference>
<dbReference type="GO" id="GO:0006412">
    <property type="term" value="P:translation"/>
    <property type="evidence" value="ECO:0007669"/>
    <property type="project" value="UniProtKB-UniRule"/>
</dbReference>
<evidence type="ECO:0000256" key="1">
    <source>
        <dbReference type="ARBA" id="ARBA00022980"/>
    </source>
</evidence>
<name>A0A1J5HSS9_9BACT</name>
<dbReference type="InterPro" id="IPR000307">
    <property type="entry name" value="Ribosomal_bS16"/>
</dbReference>
<gene>
    <name evidence="3" type="primary">rpsP</name>
    <name evidence="4" type="ORF">AUK04_01950</name>
</gene>
<evidence type="ECO:0000256" key="2">
    <source>
        <dbReference type="ARBA" id="ARBA00023274"/>
    </source>
</evidence>
<dbReference type="SUPFAM" id="SSF54565">
    <property type="entry name" value="Ribosomal protein S16"/>
    <property type="match status" value="1"/>
</dbReference>
<dbReference type="InterPro" id="IPR023803">
    <property type="entry name" value="Ribosomal_bS16_dom_sf"/>
</dbReference>
<proteinExistence type="inferred from homology"/>
<dbReference type="InterPro" id="IPR020592">
    <property type="entry name" value="Ribosomal_bS16_CS"/>
</dbReference>
<dbReference type="GO" id="GO:0015935">
    <property type="term" value="C:small ribosomal subunit"/>
    <property type="evidence" value="ECO:0007669"/>
    <property type="project" value="TreeGrafter"/>
</dbReference>
<comment type="caution">
    <text evidence="4">The sequence shown here is derived from an EMBL/GenBank/DDBJ whole genome shotgun (WGS) entry which is preliminary data.</text>
</comment>
<dbReference type="GO" id="GO:0003735">
    <property type="term" value="F:structural constituent of ribosome"/>
    <property type="evidence" value="ECO:0007669"/>
    <property type="project" value="InterPro"/>
</dbReference>
<reference evidence="4 5" key="1">
    <citation type="journal article" date="2016" name="Environ. Microbiol.">
        <title>Genomic resolution of a cold subsurface aquifer community provides metabolic insights for novel microbes adapted to high CO concentrations.</title>
        <authorList>
            <person name="Probst A.J."/>
            <person name="Castelle C.J."/>
            <person name="Singh A."/>
            <person name="Brown C.T."/>
            <person name="Anantharaman K."/>
            <person name="Sharon I."/>
            <person name="Hug L.A."/>
            <person name="Burstein D."/>
            <person name="Emerson J.B."/>
            <person name="Thomas B.C."/>
            <person name="Banfield J.F."/>
        </authorList>
    </citation>
    <scope>NUCLEOTIDE SEQUENCE [LARGE SCALE GENOMIC DNA]</scope>
    <source>
        <strain evidence="4">CG2_30_33_16</strain>
    </source>
</reference>
<organism evidence="4 5">
    <name type="scientific">Candidatus Roizmanbacteria bacterium CG2_30_33_16</name>
    <dbReference type="NCBI Taxonomy" id="1805340"/>
    <lineage>
        <taxon>Bacteria</taxon>
        <taxon>Candidatus Roizmaniibacteriota</taxon>
    </lineage>
</organism>
<dbReference type="Pfam" id="PF00886">
    <property type="entry name" value="Ribosomal_S16"/>
    <property type="match status" value="1"/>
</dbReference>
<dbReference type="Gene3D" id="3.30.1320.10">
    <property type="match status" value="1"/>
</dbReference>
<accession>A0A1J5HSS9</accession>